<name>A0A1J5S6Y2_9ZZZZ</name>
<reference evidence="2" key="1">
    <citation type="submission" date="2016-10" db="EMBL/GenBank/DDBJ databases">
        <title>Sequence of Gallionella enrichment culture.</title>
        <authorList>
            <person name="Poehlein A."/>
            <person name="Muehling M."/>
            <person name="Daniel R."/>
        </authorList>
    </citation>
    <scope>NUCLEOTIDE SEQUENCE</scope>
</reference>
<feature type="region of interest" description="Disordered" evidence="1">
    <location>
        <begin position="39"/>
        <end position="59"/>
    </location>
</feature>
<evidence type="ECO:0000313" key="2">
    <source>
        <dbReference type="EMBL" id="OIQ99996.1"/>
    </source>
</evidence>
<evidence type="ECO:0008006" key="3">
    <source>
        <dbReference type="Google" id="ProtNLM"/>
    </source>
</evidence>
<dbReference type="AlphaFoldDB" id="A0A1J5S6Y2"/>
<dbReference type="EMBL" id="MLJW01000100">
    <property type="protein sequence ID" value="OIQ99996.1"/>
    <property type="molecule type" value="Genomic_DNA"/>
</dbReference>
<sequence length="59" mass="6427">MSVPDARRLKELESENARLKMPLAEAMLENEATREVVQKSGEGIGTLQSGLRSGGSRIE</sequence>
<organism evidence="2">
    <name type="scientific">mine drainage metagenome</name>
    <dbReference type="NCBI Taxonomy" id="410659"/>
    <lineage>
        <taxon>unclassified sequences</taxon>
        <taxon>metagenomes</taxon>
        <taxon>ecological metagenomes</taxon>
    </lineage>
</organism>
<proteinExistence type="predicted"/>
<comment type="caution">
    <text evidence="2">The sequence shown here is derived from an EMBL/GenBank/DDBJ whole genome shotgun (WGS) entry which is preliminary data.</text>
</comment>
<protein>
    <recommendedName>
        <fullName evidence="3">Transposase</fullName>
    </recommendedName>
</protein>
<evidence type="ECO:0000256" key="1">
    <source>
        <dbReference type="SAM" id="MobiDB-lite"/>
    </source>
</evidence>
<accession>A0A1J5S6Y2</accession>
<gene>
    <name evidence="2" type="ORF">GALL_180120</name>
</gene>